<gene>
    <name evidence="2" type="ORF">SAMN05443668_109252</name>
</gene>
<dbReference type="Proteomes" id="UP000184440">
    <property type="component" value="Unassembled WGS sequence"/>
</dbReference>
<evidence type="ECO:0000313" key="3">
    <source>
        <dbReference type="Proteomes" id="UP000184440"/>
    </source>
</evidence>
<feature type="transmembrane region" description="Helical" evidence="1">
    <location>
        <begin position="85"/>
        <end position="104"/>
    </location>
</feature>
<evidence type="ECO:0000256" key="1">
    <source>
        <dbReference type="SAM" id="Phobius"/>
    </source>
</evidence>
<keyword evidence="1" id="KW-0812">Transmembrane</keyword>
<dbReference type="STRING" id="134849.SAMN05443668_109252"/>
<keyword evidence="3" id="KW-1185">Reference proteome</keyword>
<keyword evidence="1" id="KW-1133">Transmembrane helix</keyword>
<protein>
    <submittedName>
        <fullName evidence="2">Uncharacterized protein</fullName>
    </submittedName>
</protein>
<sequence length="113" mass="12237">MEWVLLGCAGVLLALAALCGWSAWVVGRGKQAPAASRVWFPRQFTGPGANAAALWWSCADLTLFGVGAIFFSLTEFPRFEEHGWLDGLGALFFLSGLAAGFVAYRKRPQDRVS</sequence>
<dbReference type="EMBL" id="FRCS01000009">
    <property type="protein sequence ID" value="SHN43593.1"/>
    <property type="molecule type" value="Genomic_DNA"/>
</dbReference>
<proteinExistence type="predicted"/>
<dbReference type="RefSeq" id="WP_073260850.1">
    <property type="nucleotide sequence ID" value="NZ_FRCS01000009.1"/>
</dbReference>
<organism evidence="2 3">
    <name type="scientific">Cryptosporangium aurantiacum</name>
    <dbReference type="NCBI Taxonomy" id="134849"/>
    <lineage>
        <taxon>Bacteria</taxon>
        <taxon>Bacillati</taxon>
        <taxon>Actinomycetota</taxon>
        <taxon>Actinomycetes</taxon>
        <taxon>Cryptosporangiales</taxon>
        <taxon>Cryptosporangiaceae</taxon>
        <taxon>Cryptosporangium</taxon>
    </lineage>
</organism>
<keyword evidence="1" id="KW-0472">Membrane</keyword>
<dbReference type="AlphaFoldDB" id="A0A1M7RBF2"/>
<evidence type="ECO:0000313" key="2">
    <source>
        <dbReference type="EMBL" id="SHN43593.1"/>
    </source>
</evidence>
<accession>A0A1M7RBF2</accession>
<name>A0A1M7RBF2_9ACTN</name>
<reference evidence="2 3" key="1">
    <citation type="submission" date="2016-11" db="EMBL/GenBank/DDBJ databases">
        <authorList>
            <person name="Jaros S."/>
            <person name="Januszkiewicz K."/>
            <person name="Wedrychowicz H."/>
        </authorList>
    </citation>
    <scope>NUCLEOTIDE SEQUENCE [LARGE SCALE GENOMIC DNA]</scope>
    <source>
        <strain evidence="2 3">DSM 46144</strain>
    </source>
</reference>
<feature type="transmembrane region" description="Helical" evidence="1">
    <location>
        <begin position="53"/>
        <end position="73"/>
    </location>
</feature>